<feature type="repeat" description="ANK" evidence="3">
    <location>
        <begin position="1"/>
        <end position="30"/>
    </location>
</feature>
<reference evidence="4 5" key="1">
    <citation type="journal article" date="2013" name="PLoS Genet.">
        <title>The genome and development-dependent transcriptomes of Pyronema confluens: a window into fungal evolution.</title>
        <authorList>
            <person name="Traeger S."/>
            <person name="Altegoer F."/>
            <person name="Freitag M."/>
            <person name="Gabaldon T."/>
            <person name="Kempken F."/>
            <person name="Kumar A."/>
            <person name="Marcet-Houben M."/>
            <person name="Poggeler S."/>
            <person name="Stajich J.E."/>
            <person name="Nowrousian M."/>
        </authorList>
    </citation>
    <scope>NUCLEOTIDE SEQUENCE [LARGE SCALE GENOMIC DNA]</scope>
    <source>
        <strain evidence="5">CBS 100304</strain>
        <tissue evidence="4">Vegetative mycelium</tissue>
    </source>
</reference>
<sequence>MPLCYAAEAENLEKAEILLGYNADIRLKDNQGRCPLLRAASAGQYKMIRTLLKRGADIHQADNYGQTALHRAAAGSQDALRLVLELKVLDINSRDRDNRTALFLAAKTDRVDCVRIQLEQDGIDLDSLDNDGCTPSSGAVVSPYGRGDSAFLLLKKGANPEIKDKNGRTTLSLAVEHLESHNPIVNLLLERKEVDIESRCNHGRTPLQWAMISWKEITEYVRPLLDKGADVTVKGKDGRTVLSLAIDKVYNVEIMDIIIERLDKAYINSRNNDGRTPFLLAAKKGDMRSMVLLLRKGAGVQAKDKNGVSAMMHAALSRMKKSADFNAKENSGETVLLQAIGIVDESISLLIE</sequence>
<evidence type="ECO:0000256" key="3">
    <source>
        <dbReference type="PROSITE-ProRule" id="PRU00023"/>
    </source>
</evidence>
<evidence type="ECO:0000313" key="5">
    <source>
        <dbReference type="Proteomes" id="UP000018144"/>
    </source>
</evidence>
<keyword evidence="5" id="KW-1185">Reference proteome</keyword>
<dbReference type="Gene3D" id="1.25.40.20">
    <property type="entry name" value="Ankyrin repeat-containing domain"/>
    <property type="match status" value="2"/>
</dbReference>
<dbReference type="Proteomes" id="UP000018144">
    <property type="component" value="Unassembled WGS sequence"/>
</dbReference>
<dbReference type="SMART" id="SM00248">
    <property type="entry name" value="ANK"/>
    <property type="match status" value="9"/>
</dbReference>
<feature type="repeat" description="ANK" evidence="3">
    <location>
        <begin position="202"/>
        <end position="236"/>
    </location>
</feature>
<dbReference type="Pfam" id="PF12796">
    <property type="entry name" value="Ank_2"/>
    <property type="match status" value="3"/>
</dbReference>
<dbReference type="PANTHER" id="PTHR24198">
    <property type="entry name" value="ANKYRIN REPEAT AND PROTEIN KINASE DOMAIN-CONTAINING PROTEIN"/>
    <property type="match status" value="1"/>
</dbReference>
<organism evidence="4 5">
    <name type="scientific">Pyronema omphalodes (strain CBS 100304)</name>
    <name type="common">Pyronema confluens</name>
    <dbReference type="NCBI Taxonomy" id="1076935"/>
    <lineage>
        <taxon>Eukaryota</taxon>
        <taxon>Fungi</taxon>
        <taxon>Dikarya</taxon>
        <taxon>Ascomycota</taxon>
        <taxon>Pezizomycotina</taxon>
        <taxon>Pezizomycetes</taxon>
        <taxon>Pezizales</taxon>
        <taxon>Pyronemataceae</taxon>
        <taxon>Pyronema</taxon>
    </lineage>
</organism>
<evidence type="ECO:0000313" key="4">
    <source>
        <dbReference type="EMBL" id="CCX33847.1"/>
    </source>
</evidence>
<dbReference type="PROSITE" id="PS50088">
    <property type="entry name" value="ANK_REPEAT"/>
    <property type="match status" value="4"/>
</dbReference>
<feature type="repeat" description="ANK" evidence="3">
    <location>
        <begin position="273"/>
        <end position="305"/>
    </location>
</feature>
<keyword evidence="2 3" id="KW-0040">ANK repeat</keyword>
<gene>
    <name evidence="4" type="ORF">PCON_02089</name>
</gene>
<dbReference type="EMBL" id="HF936249">
    <property type="protein sequence ID" value="CCX33847.1"/>
    <property type="molecule type" value="Genomic_DNA"/>
</dbReference>
<dbReference type="eggNOG" id="KOG0504">
    <property type="taxonomic scope" value="Eukaryota"/>
</dbReference>
<proteinExistence type="predicted"/>
<protein>
    <submittedName>
        <fullName evidence="4">Similar to Putative ankyrin repeat protein RF_0381 acc. no. Q4UMH6</fullName>
    </submittedName>
</protein>
<evidence type="ECO:0000256" key="1">
    <source>
        <dbReference type="ARBA" id="ARBA00022737"/>
    </source>
</evidence>
<dbReference type="OrthoDB" id="20872at2759"/>
<evidence type="ECO:0000256" key="2">
    <source>
        <dbReference type="ARBA" id="ARBA00023043"/>
    </source>
</evidence>
<dbReference type="STRING" id="1076935.U4LUM7"/>
<dbReference type="InterPro" id="IPR036770">
    <property type="entry name" value="Ankyrin_rpt-contain_sf"/>
</dbReference>
<dbReference type="PANTHER" id="PTHR24198:SF165">
    <property type="entry name" value="ANKYRIN REPEAT-CONTAINING PROTEIN-RELATED"/>
    <property type="match status" value="1"/>
</dbReference>
<keyword evidence="1" id="KW-0677">Repeat</keyword>
<dbReference type="InterPro" id="IPR002110">
    <property type="entry name" value="Ankyrin_rpt"/>
</dbReference>
<feature type="repeat" description="ANK" evidence="3">
    <location>
        <begin position="31"/>
        <end position="63"/>
    </location>
</feature>
<dbReference type="AlphaFoldDB" id="U4LUM7"/>
<accession>U4LUM7</accession>
<dbReference type="PROSITE" id="PS50297">
    <property type="entry name" value="ANK_REP_REGION"/>
    <property type="match status" value="2"/>
</dbReference>
<name>U4LUM7_PYROM</name>
<dbReference type="SUPFAM" id="SSF48403">
    <property type="entry name" value="Ankyrin repeat"/>
    <property type="match status" value="1"/>
</dbReference>